<dbReference type="Pfam" id="PF08477">
    <property type="entry name" value="Roc"/>
    <property type="match status" value="1"/>
</dbReference>
<dbReference type="Gene3D" id="1.10.10.2200">
    <property type="match status" value="1"/>
</dbReference>
<dbReference type="SMART" id="SM00175">
    <property type="entry name" value="RAB"/>
    <property type="match status" value="1"/>
</dbReference>
<dbReference type="InterPro" id="IPR032171">
    <property type="entry name" value="COR-A"/>
</dbReference>
<evidence type="ECO:0000256" key="9">
    <source>
        <dbReference type="ARBA" id="ARBA00023134"/>
    </source>
</evidence>
<dbReference type="Gene3D" id="3.80.10.10">
    <property type="entry name" value="Ribonuclease Inhibitor"/>
    <property type="match status" value="1"/>
</dbReference>
<keyword evidence="4" id="KW-0808">Transferase</keyword>
<dbReference type="PANTHER" id="PTHR47679">
    <property type="entry name" value="PROTEIN TORNADO 1"/>
    <property type="match status" value="1"/>
</dbReference>
<dbReference type="GO" id="GO:0005525">
    <property type="term" value="F:GTP binding"/>
    <property type="evidence" value="ECO:0007669"/>
    <property type="project" value="UniProtKB-KW"/>
</dbReference>
<evidence type="ECO:0000256" key="11">
    <source>
        <dbReference type="ARBA" id="ARBA00048679"/>
    </source>
</evidence>
<gene>
    <name evidence="13" type="ORF">IQ260_06585</name>
</gene>
<comment type="catalytic activity">
    <reaction evidence="10">
        <text>L-threonyl-[protein] + ATP = O-phospho-L-threonyl-[protein] + ADP + H(+)</text>
        <dbReference type="Rhea" id="RHEA:46608"/>
        <dbReference type="Rhea" id="RHEA-COMP:11060"/>
        <dbReference type="Rhea" id="RHEA-COMP:11605"/>
        <dbReference type="ChEBI" id="CHEBI:15378"/>
        <dbReference type="ChEBI" id="CHEBI:30013"/>
        <dbReference type="ChEBI" id="CHEBI:30616"/>
        <dbReference type="ChEBI" id="CHEBI:61977"/>
        <dbReference type="ChEBI" id="CHEBI:456216"/>
        <dbReference type="EC" id="2.7.11.1"/>
    </reaction>
</comment>
<dbReference type="InterPro" id="IPR003591">
    <property type="entry name" value="Leu-rich_rpt_typical-subtyp"/>
</dbReference>
<feature type="non-terminal residue" evidence="13">
    <location>
        <position position="1"/>
    </location>
</feature>
<keyword evidence="14" id="KW-1185">Reference proteome</keyword>
<dbReference type="InterPro" id="IPR001611">
    <property type="entry name" value="Leu-rich_rpt"/>
</dbReference>
<dbReference type="Gene3D" id="3.30.310.200">
    <property type="match status" value="1"/>
</dbReference>
<dbReference type="EC" id="2.7.11.1" evidence="1"/>
<evidence type="ECO:0000259" key="12">
    <source>
        <dbReference type="PROSITE" id="PS51424"/>
    </source>
</evidence>
<dbReference type="Pfam" id="PF25497">
    <property type="entry name" value="COR-B"/>
    <property type="match status" value="1"/>
</dbReference>
<dbReference type="RefSeq" id="WP_193991984.1">
    <property type="nucleotide sequence ID" value="NZ_JADEXP010000036.1"/>
</dbReference>
<dbReference type="PROSITE" id="PS51424">
    <property type="entry name" value="ROC"/>
    <property type="match status" value="1"/>
</dbReference>
<dbReference type="GO" id="GO:0003924">
    <property type="term" value="F:GTPase activity"/>
    <property type="evidence" value="ECO:0007669"/>
    <property type="project" value="InterPro"/>
</dbReference>
<organism evidence="13 14">
    <name type="scientific">Leptolyngbya cf. ectocarpi LEGE 11479</name>
    <dbReference type="NCBI Taxonomy" id="1828722"/>
    <lineage>
        <taxon>Bacteria</taxon>
        <taxon>Bacillati</taxon>
        <taxon>Cyanobacteriota</taxon>
        <taxon>Cyanophyceae</taxon>
        <taxon>Leptolyngbyales</taxon>
        <taxon>Leptolyngbyaceae</taxon>
        <taxon>Leptolyngbya group</taxon>
        <taxon>Leptolyngbya</taxon>
    </lineage>
</organism>
<dbReference type="InterPro" id="IPR020859">
    <property type="entry name" value="ROC"/>
</dbReference>
<dbReference type="InterPro" id="IPR001806">
    <property type="entry name" value="Small_GTPase"/>
</dbReference>
<keyword evidence="9" id="KW-0342">GTP-binding</keyword>
<keyword evidence="7" id="KW-0418">Kinase</keyword>
<dbReference type="GO" id="GO:0004674">
    <property type="term" value="F:protein serine/threonine kinase activity"/>
    <property type="evidence" value="ECO:0007669"/>
    <property type="project" value="UniProtKB-KW"/>
</dbReference>
<dbReference type="InterPro" id="IPR057263">
    <property type="entry name" value="COR-B"/>
</dbReference>
<keyword evidence="6" id="KW-0547">Nucleotide-binding</keyword>
<dbReference type="PRINTS" id="PR00449">
    <property type="entry name" value="RASTRNSFRMNG"/>
</dbReference>
<evidence type="ECO:0000256" key="7">
    <source>
        <dbReference type="ARBA" id="ARBA00022777"/>
    </source>
</evidence>
<dbReference type="Gene3D" id="3.40.50.300">
    <property type="entry name" value="P-loop containing nucleotide triphosphate hydrolases"/>
    <property type="match status" value="1"/>
</dbReference>
<keyword evidence="8" id="KW-0067">ATP-binding</keyword>
<dbReference type="InterPro" id="IPR027417">
    <property type="entry name" value="P-loop_NTPase"/>
</dbReference>
<dbReference type="GO" id="GO:0005524">
    <property type="term" value="F:ATP binding"/>
    <property type="evidence" value="ECO:0007669"/>
    <property type="project" value="UniProtKB-KW"/>
</dbReference>
<dbReference type="SMART" id="SM00174">
    <property type="entry name" value="RHO"/>
    <property type="match status" value="1"/>
</dbReference>
<dbReference type="EMBL" id="JADEXP010000036">
    <property type="protein sequence ID" value="MBE9066315.1"/>
    <property type="molecule type" value="Genomic_DNA"/>
</dbReference>
<dbReference type="SUPFAM" id="SSF52540">
    <property type="entry name" value="P-loop containing nucleoside triphosphate hydrolases"/>
    <property type="match status" value="1"/>
</dbReference>
<evidence type="ECO:0000256" key="4">
    <source>
        <dbReference type="ARBA" id="ARBA00022679"/>
    </source>
</evidence>
<dbReference type="SUPFAM" id="SSF52075">
    <property type="entry name" value="Outer arm dynein light chain 1"/>
    <property type="match status" value="1"/>
</dbReference>
<dbReference type="SMART" id="SM00173">
    <property type="entry name" value="RAS"/>
    <property type="match status" value="1"/>
</dbReference>
<evidence type="ECO:0000256" key="2">
    <source>
        <dbReference type="ARBA" id="ARBA00022527"/>
    </source>
</evidence>
<evidence type="ECO:0000256" key="8">
    <source>
        <dbReference type="ARBA" id="ARBA00022840"/>
    </source>
</evidence>
<dbReference type="Proteomes" id="UP000615026">
    <property type="component" value="Unassembled WGS sequence"/>
</dbReference>
<dbReference type="SMART" id="SM00365">
    <property type="entry name" value="LRR_SD22"/>
    <property type="match status" value="3"/>
</dbReference>
<feature type="domain" description="Roc" evidence="12">
    <location>
        <begin position="109"/>
        <end position="276"/>
    </location>
</feature>
<dbReference type="NCBIfam" id="TIGR00231">
    <property type="entry name" value="small_GTP"/>
    <property type="match status" value="1"/>
</dbReference>
<comment type="catalytic activity">
    <reaction evidence="11">
        <text>L-seryl-[protein] + ATP = O-phospho-L-seryl-[protein] + ADP + H(+)</text>
        <dbReference type="Rhea" id="RHEA:17989"/>
        <dbReference type="Rhea" id="RHEA-COMP:9863"/>
        <dbReference type="Rhea" id="RHEA-COMP:11604"/>
        <dbReference type="ChEBI" id="CHEBI:15378"/>
        <dbReference type="ChEBI" id="CHEBI:29999"/>
        <dbReference type="ChEBI" id="CHEBI:30616"/>
        <dbReference type="ChEBI" id="CHEBI:83421"/>
        <dbReference type="ChEBI" id="CHEBI:456216"/>
        <dbReference type="EC" id="2.7.11.1"/>
    </reaction>
</comment>
<reference evidence="13" key="1">
    <citation type="submission" date="2020-10" db="EMBL/GenBank/DDBJ databases">
        <authorList>
            <person name="Castelo-Branco R."/>
            <person name="Eusebio N."/>
            <person name="Adriana R."/>
            <person name="Vieira A."/>
            <person name="Brugerolle De Fraissinette N."/>
            <person name="Rezende De Castro R."/>
            <person name="Schneider M.P."/>
            <person name="Vasconcelos V."/>
            <person name="Leao P.N."/>
        </authorList>
    </citation>
    <scope>NUCLEOTIDE SEQUENCE</scope>
    <source>
        <strain evidence="13">LEGE 11479</strain>
    </source>
</reference>
<dbReference type="PANTHER" id="PTHR47679:SF2">
    <property type="entry name" value="C-TERMINAL OF ROC (COR) DOMAIN-CONTAINING PROTEIN"/>
    <property type="match status" value="1"/>
</dbReference>
<dbReference type="InterPro" id="IPR005225">
    <property type="entry name" value="Small_GTP-bd"/>
</dbReference>
<dbReference type="SMART" id="SM00369">
    <property type="entry name" value="LRR_TYP"/>
    <property type="match status" value="3"/>
</dbReference>
<dbReference type="Gene3D" id="1.10.10.10">
    <property type="entry name" value="Winged helix-like DNA-binding domain superfamily/Winged helix DNA-binding domain"/>
    <property type="match status" value="1"/>
</dbReference>
<keyword evidence="5" id="KW-0677">Repeat</keyword>
<comment type="caution">
    <text evidence="13">The sequence shown here is derived from an EMBL/GenBank/DDBJ whole genome shotgun (WGS) entry which is preliminary data.</text>
</comment>
<dbReference type="PROSITE" id="PS51450">
    <property type="entry name" value="LRR"/>
    <property type="match status" value="2"/>
</dbReference>
<evidence type="ECO:0000256" key="3">
    <source>
        <dbReference type="ARBA" id="ARBA00022614"/>
    </source>
</evidence>
<name>A0A928WZI1_LEPEC</name>
<evidence type="ECO:0000256" key="5">
    <source>
        <dbReference type="ARBA" id="ARBA00022737"/>
    </source>
</evidence>
<proteinExistence type="predicted"/>
<evidence type="ECO:0000313" key="14">
    <source>
        <dbReference type="Proteomes" id="UP000615026"/>
    </source>
</evidence>
<protein>
    <recommendedName>
        <fullName evidence="1">non-specific serine/threonine protein kinase</fullName>
        <ecNumber evidence="1">2.7.11.1</ecNumber>
    </recommendedName>
</protein>
<evidence type="ECO:0000256" key="1">
    <source>
        <dbReference type="ARBA" id="ARBA00012513"/>
    </source>
</evidence>
<dbReference type="InterPro" id="IPR036388">
    <property type="entry name" value="WH-like_DNA-bd_sf"/>
</dbReference>
<dbReference type="AlphaFoldDB" id="A0A928WZI1"/>
<dbReference type="CDD" id="cd09914">
    <property type="entry name" value="RocCOR"/>
    <property type="match status" value="1"/>
</dbReference>
<dbReference type="InterPro" id="IPR032675">
    <property type="entry name" value="LRR_dom_sf"/>
</dbReference>
<keyword evidence="2" id="KW-0723">Serine/threonine-protein kinase</keyword>
<dbReference type="PROSITE" id="PS51419">
    <property type="entry name" value="RAB"/>
    <property type="match status" value="1"/>
</dbReference>
<evidence type="ECO:0000256" key="10">
    <source>
        <dbReference type="ARBA" id="ARBA00047899"/>
    </source>
</evidence>
<dbReference type="Pfam" id="PF16095">
    <property type="entry name" value="COR-A"/>
    <property type="match status" value="1"/>
</dbReference>
<dbReference type="Pfam" id="PF13855">
    <property type="entry name" value="LRR_8"/>
    <property type="match status" value="1"/>
</dbReference>
<keyword evidence="3" id="KW-0433">Leucine-rich repeat</keyword>
<evidence type="ECO:0000256" key="6">
    <source>
        <dbReference type="ARBA" id="ARBA00022741"/>
    </source>
</evidence>
<evidence type="ECO:0000313" key="13">
    <source>
        <dbReference type="EMBL" id="MBE9066315.1"/>
    </source>
</evidence>
<accession>A0A928WZI1</accession>
<dbReference type="SMART" id="SM00177">
    <property type="entry name" value="ARF"/>
    <property type="match status" value="1"/>
</dbReference>
<sequence>DLSKNQITQIPETIGQMKNLQQLDLSKNQITQICETIGQVKNLQQLDLSANQIEAIPESLEMLTQLKLLDLRHNILPISPETLGPSRLHQMPGSVESIFNYCRQLRNSNVRPLNEAKLILVGQGNVGKTSIIKRLKKDHFNPTEPQTDGLNVSNWQISVNTKDVRLNVWDFGGQEIYHATHQFFLTKRSLYLLVCNCRISEEENRLDYWLKLIKSFGDDSPVIVIGNKRDEQPLDINRKALRKKYPNIKAILETSCQTGDGIKELKETIINEVSELKEVYDLLPTSWFEVKEYLELMEQDFITYNEYIGICYQHNIVDEQTQIQLITLLHNLGLVLNFRDHQLLQNTNVLNPDWVTQGIYTLLSDDELKTKGKGQLTFTDLNRILPKRRYPLERHNYLIELMKEFQLCFELPQCNPARYLIPGILPKEESKESGLEGDTLEFQYHYNVLPDSIISRFIVLNHEKIYKQTYWRSGVMLVYTEGDETYNIARIKADPADNKIFIAISGKESTRRQFLAIIRDVFRKIHSDFSKPTEHVPVPEHPEYPPINYKDLLGLEDMGEQYKVIGELKLRLNLRQLLDGYEPPEIRKLKRKEVDLESYSDGLKISITDNHTNIIQRGEGDNIARDFIQGDQTNQQ</sequence>